<evidence type="ECO:0000256" key="4">
    <source>
        <dbReference type="ARBA" id="ARBA00022448"/>
    </source>
</evidence>
<feature type="transmembrane region" description="Helical" evidence="9">
    <location>
        <begin position="343"/>
        <end position="362"/>
    </location>
</feature>
<evidence type="ECO:0000313" key="11">
    <source>
        <dbReference type="Proteomes" id="UP000244093"/>
    </source>
</evidence>
<dbReference type="AlphaFoldDB" id="A0A2R7Y628"/>
<comment type="similarity">
    <text evidence="3 9">Belongs to the inorganic phosphate transporter (PiT) (TC 2.A.20) family.</text>
</comment>
<evidence type="ECO:0000256" key="1">
    <source>
        <dbReference type="ARBA" id="ARBA00001981"/>
    </source>
</evidence>
<comment type="subcellular location">
    <subcellularLocation>
        <location evidence="2 9">Membrane</location>
        <topology evidence="2 9">Multi-pass membrane protein</topology>
    </subcellularLocation>
</comment>
<evidence type="ECO:0000256" key="3">
    <source>
        <dbReference type="ARBA" id="ARBA00009916"/>
    </source>
</evidence>
<sequence>MPPVDFTIVVATSVLVGAFLAWSNGSNNAANLVGTVVGARVIPLSKALIIASVFEVVGAVAFGSYVSSTLSYGIVRITVLSDEAVVLGMLSVMLSSGLWVLTSSILKVPVSVIEVVVSCLVGFGLISLGVEGVNWLNLVMIFTSWFSLIPIATLVSATLFITIQPFLTNQKAQAVSSSLTMFILISTTAYMLLYSKVNDVYALLISIFAGFLTFLTIFHYGRKTLRSKTLASAEKFLELLASISIALVSISHGASNAGNVAGPLTIIFNYASTKANAFNLSLLGYLALAFSGFFMSLGILTWGKRVVGTIGEELVTLSFSSAFVVQVATSLTVLTFARFGIPVSTTMAIVGGITGVGLAMKYRTINFKTLTKLLLVWVLTLPSCVLLTAGVYLMLRTLVY</sequence>
<organism evidence="10 11">
    <name type="scientific">Zestosphaera tikiterensis</name>
    <dbReference type="NCBI Taxonomy" id="1973259"/>
    <lineage>
        <taxon>Archaea</taxon>
        <taxon>Thermoproteota</taxon>
        <taxon>Thermoprotei</taxon>
        <taxon>Desulfurococcales</taxon>
        <taxon>Desulfurococcaceae</taxon>
        <taxon>Zestosphaera</taxon>
    </lineage>
</organism>
<evidence type="ECO:0000256" key="7">
    <source>
        <dbReference type="ARBA" id="ARBA00022989"/>
    </source>
</evidence>
<keyword evidence="7 9" id="KW-1133">Transmembrane helix</keyword>
<evidence type="ECO:0000256" key="6">
    <source>
        <dbReference type="ARBA" id="ARBA00022692"/>
    </source>
</evidence>
<dbReference type="EMBL" id="NBVN01000004">
    <property type="protein sequence ID" value="PUA32332.1"/>
    <property type="molecule type" value="Genomic_DNA"/>
</dbReference>
<feature type="transmembrane region" description="Helical" evidence="9">
    <location>
        <begin position="174"/>
        <end position="194"/>
    </location>
</feature>
<evidence type="ECO:0000256" key="8">
    <source>
        <dbReference type="ARBA" id="ARBA00023136"/>
    </source>
</evidence>
<feature type="transmembrane region" description="Helical" evidence="9">
    <location>
        <begin position="6"/>
        <end position="23"/>
    </location>
</feature>
<name>A0A2R7Y628_9CREN</name>
<dbReference type="GO" id="GO:0035435">
    <property type="term" value="P:phosphate ion transmembrane transport"/>
    <property type="evidence" value="ECO:0007669"/>
    <property type="project" value="TreeGrafter"/>
</dbReference>
<comment type="caution">
    <text evidence="10">The sequence shown here is derived from an EMBL/GenBank/DDBJ whole genome shotgun (WGS) entry which is preliminary data.</text>
</comment>
<evidence type="ECO:0000256" key="5">
    <source>
        <dbReference type="ARBA" id="ARBA00022592"/>
    </source>
</evidence>
<keyword evidence="8 9" id="KW-0472">Membrane</keyword>
<dbReference type="PANTHER" id="PTHR11101">
    <property type="entry name" value="PHOSPHATE TRANSPORTER"/>
    <property type="match status" value="1"/>
</dbReference>
<feature type="transmembrane region" description="Helical" evidence="9">
    <location>
        <begin position="135"/>
        <end position="162"/>
    </location>
</feature>
<keyword evidence="4 9" id="KW-0813">Transport</keyword>
<accession>A0A2R7Y628</accession>
<keyword evidence="5 9" id="KW-0592">Phosphate transport</keyword>
<evidence type="ECO:0000256" key="9">
    <source>
        <dbReference type="RuleBase" id="RU363058"/>
    </source>
</evidence>
<evidence type="ECO:0000256" key="2">
    <source>
        <dbReference type="ARBA" id="ARBA00004141"/>
    </source>
</evidence>
<keyword evidence="6 9" id="KW-0812">Transmembrane</keyword>
<protein>
    <recommendedName>
        <fullName evidence="9">Phosphate transporter</fullName>
    </recommendedName>
</protein>
<gene>
    <name evidence="10" type="ORF">B7O98_06640</name>
</gene>
<dbReference type="PANTHER" id="PTHR11101:SF80">
    <property type="entry name" value="PHOSPHATE TRANSPORTER"/>
    <property type="match status" value="1"/>
</dbReference>
<feature type="transmembrane region" description="Helical" evidence="9">
    <location>
        <begin position="44"/>
        <end position="64"/>
    </location>
</feature>
<reference evidence="10" key="1">
    <citation type="submission" date="2017-04" db="EMBL/GenBank/DDBJ databases">
        <authorList>
            <person name="Afonso C.L."/>
            <person name="Miller P.J."/>
            <person name="Scott M.A."/>
            <person name="Spackman E."/>
            <person name="Goraichik I."/>
            <person name="Dimitrov K.M."/>
            <person name="Suarez D.L."/>
            <person name="Swayne D.E."/>
        </authorList>
    </citation>
    <scope>NUCLEOTIDE SEQUENCE</scope>
    <source>
        <strain evidence="10">NZ3</strain>
    </source>
</reference>
<reference evidence="10" key="2">
    <citation type="journal article" date="2018" name="Syst. Appl. Microbiol.">
        <title>A new symbiotic nanoarchaeote (Candidatus Nanoclepta minutus) and its host (Zestosphaera tikiterensis gen. nov., sp. nov.) from a New Zealand hot spring.</title>
        <authorList>
            <person name="St John E."/>
            <person name="Liu Y."/>
            <person name="Podar M."/>
            <person name="Stott M.B."/>
            <person name="Meneghin J."/>
            <person name="Chen Z."/>
            <person name="Lagutin K."/>
            <person name="Mitchell K."/>
            <person name="Reysenbach A.L."/>
        </authorList>
    </citation>
    <scope>NUCLEOTIDE SEQUENCE [LARGE SCALE GENOMIC DNA]</scope>
    <source>
        <strain evidence="10">NZ3</strain>
    </source>
</reference>
<proteinExistence type="inferred from homology"/>
<dbReference type="GO" id="GO:0016020">
    <property type="term" value="C:membrane"/>
    <property type="evidence" value="ECO:0007669"/>
    <property type="project" value="UniProtKB-SubCell"/>
</dbReference>
<feature type="transmembrane region" description="Helical" evidence="9">
    <location>
        <begin position="108"/>
        <end position="129"/>
    </location>
</feature>
<dbReference type="Pfam" id="PF01384">
    <property type="entry name" value="PHO4"/>
    <property type="match status" value="1"/>
</dbReference>
<feature type="transmembrane region" description="Helical" evidence="9">
    <location>
        <begin position="200"/>
        <end position="218"/>
    </location>
</feature>
<dbReference type="Proteomes" id="UP000244093">
    <property type="component" value="Unassembled WGS sequence"/>
</dbReference>
<feature type="transmembrane region" description="Helical" evidence="9">
    <location>
        <begin position="84"/>
        <end position="101"/>
    </location>
</feature>
<comment type="function">
    <text evidence="1">Potential transporter for phosphate.</text>
</comment>
<evidence type="ECO:0000313" key="10">
    <source>
        <dbReference type="EMBL" id="PUA32332.1"/>
    </source>
</evidence>
<dbReference type="GO" id="GO:0005315">
    <property type="term" value="F:phosphate transmembrane transporter activity"/>
    <property type="evidence" value="ECO:0007669"/>
    <property type="project" value="InterPro"/>
</dbReference>
<feature type="transmembrane region" description="Helical" evidence="9">
    <location>
        <begin position="282"/>
        <end position="302"/>
    </location>
</feature>
<dbReference type="InterPro" id="IPR001204">
    <property type="entry name" value="Phos_transporter"/>
</dbReference>
<feature type="transmembrane region" description="Helical" evidence="9">
    <location>
        <begin position="374"/>
        <end position="395"/>
    </location>
</feature>